<evidence type="ECO:0000256" key="1">
    <source>
        <dbReference type="SAM" id="MobiDB-lite"/>
    </source>
</evidence>
<protein>
    <submittedName>
        <fullName evidence="2">Uncharacterized protein</fullName>
    </submittedName>
</protein>
<evidence type="ECO:0000313" key="3">
    <source>
        <dbReference type="Proteomes" id="UP001187531"/>
    </source>
</evidence>
<feature type="non-terminal residue" evidence="2">
    <location>
        <position position="88"/>
    </location>
</feature>
<gene>
    <name evidence="2" type="ORF">QYM36_008248</name>
</gene>
<feature type="compositionally biased region" description="Acidic residues" evidence="1">
    <location>
        <begin position="21"/>
        <end position="40"/>
    </location>
</feature>
<proteinExistence type="predicted"/>
<feature type="compositionally biased region" description="Basic and acidic residues" evidence="1">
    <location>
        <begin position="7"/>
        <end position="20"/>
    </location>
</feature>
<accession>A0AA88LDP8</accession>
<comment type="caution">
    <text evidence="2">The sequence shown here is derived from an EMBL/GenBank/DDBJ whole genome shotgun (WGS) entry which is preliminary data.</text>
</comment>
<sequence length="88" mass="9525">MSFINMRKRESEDLDGKPIDQEEEEEDIDGAPVSEEDADSDGGMPLDGAALLRHAGMLQGSIKQEVKKESPGPSKQSVNESKKATVLP</sequence>
<organism evidence="2 3">
    <name type="scientific">Artemia franciscana</name>
    <name type="common">Brine shrimp</name>
    <name type="synonym">Artemia sanfranciscana</name>
    <dbReference type="NCBI Taxonomy" id="6661"/>
    <lineage>
        <taxon>Eukaryota</taxon>
        <taxon>Metazoa</taxon>
        <taxon>Ecdysozoa</taxon>
        <taxon>Arthropoda</taxon>
        <taxon>Crustacea</taxon>
        <taxon>Branchiopoda</taxon>
        <taxon>Anostraca</taxon>
        <taxon>Artemiidae</taxon>
        <taxon>Artemia</taxon>
    </lineage>
</organism>
<keyword evidence="3" id="KW-1185">Reference proteome</keyword>
<reference evidence="2" key="1">
    <citation type="submission" date="2023-07" db="EMBL/GenBank/DDBJ databases">
        <title>Chromosome-level genome assembly of Artemia franciscana.</title>
        <authorList>
            <person name="Jo E."/>
        </authorList>
    </citation>
    <scope>NUCLEOTIDE SEQUENCE</scope>
    <source>
        <tissue evidence="2">Whole body</tissue>
    </source>
</reference>
<name>A0AA88LDP8_ARTSF</name>
<dbReference type="EMBL" id="JAVRJZ010000001">
    <property type="protein sequence ID" value="KAK2727693.1"/>
    <property type="molecule type" value="Genomic_DNA"/>
</dbReference>
<evidence type="ECO:0000313" key="2">
    <source>
        <dbReference type="EMBL" id="KAK2727693.1"/>
    </source>
</evidence>
<dbReference type="AlphaFoldDB" id="A0AA88LDP8"/>
<feature type="region of interest" description="Disordered" evidence="1">
    <location>
        <begin position="1"/>
        <end position="88"/>
    </location>
</feature>
<dbReference type="Proteomes" id="UP001187531">
    <property type="component" value="Unassembled WGS sequence"/>
</dbReference>